<dbReference type="HAMAP" id="MF_02019">
    <property type="entry name" value="MurF"/>
    <property type="match status" value="1"/>
</dbReference>
<dbReference type="Gene3D" id="3.40.1390.10">
    <property type="entry name" value="MurE/MurF, N-terminal domain"/>
    <property type="match status" value="1"/>
</dbReference>
<feature type="binding site" evidence="10">
    <location>
        <begin position="108"/>
        <end position="114"/>
    </location>
    <ligand>
        <name>ATP</name>
        <dbReference type="ChEBI" id="CHEBI:30616"/>
    </ligand>
</feature>
<evidence type="ECO:0000256" key="3">
    <source>
        <dbReference type="ARBA" id="ARBA00022618"/>
    </source>
</evidence>
<dbReference type="PANTHER" id="PTHR43024:SF1">
    <property type="entry name" value="UDP-N-ACETYLMURAMOYL-TRIPEPTIDE--D-ALANYL-D-ALANINE LIGASE"/>
    <property type="match status" value="1"/>
</dbReference>
<keyword evidence="7 10" id="KW-0573">Peptidoglycan synthesis</keyword>
<accession>A0ABV9KG73</accession>
<dbReference type="SUPFAM" id="SSF63418">
    <property type="entry name" value="MurE/MurF N-terminal domain"/>
    <property type="match status" value="1"/>
</dbReference>
<protein>
    <recommendedName>
        <fullName evidence="10 11">UDP-N-acetylmuramoyl-tripeptide--D-alanyl-D-alanine ligase</fullName>
        <ecNumber evidence="10 11">6.3.2.10</ecNumber>
    </recommendedName>
    <alternativeName>
        <fullName evidence="10">D-alanyl-D-alanine-adding enzyme</fullName>
    </alternativeName>
</protein>
<evidence type="ECO:0000256" key="10">
    <source>
        <dbReference type="HAMAP-Rule" id="MF_02019"/>
    </source>
</evidence>
<feature type="domain" description="Mur ligase central" evidence="14">
    <location>
        <begin position="106"/>
        <end position="294"/>
    </location>
</feature>
<comment type="function">
    <text evidence="10 11">Involved in cell wall formation. Catalyzes the final step in the synthesis of UDP-N-acetylmuramoyl-pentapeptide, the precursor of murein.</text>
</comment>
<dbReference type="Pfam" id="PF01225">
    <property type="entry name" value="Mur_ligase"/>
    <property type="match status" value="1"/>
</dbReference>
<feature type="domain" description="Mur ligase N-terminal catalytic" evidence="12">
    <location>
        <begin position="24"/>
        <end position="91"/>
    </location>
</feature>
<evidence type="ECO:0000259" key="14">
    <source>
        <dbReference type="Pfam" id="PF08245"/>
    </source>
</evidence>
<proteinExistence type="inferred from homology"/>
<keyword evidence="5 10" id="KW-0067">ATP-binding</keyword>
<reference evidence="16" key="1">
    <citation type="journal article" date="2019" name="Int. J. Syst. Evol. Microbiol.">
        <title>The Global Catalogue of Microorganisms (GCM) 10K type strain sequencing project: providing services to taxonomists for standard genome sequencing and annotation.</title>
        <authorList>
            <consortium name="The Broad Institute Genomics Platform"/>
            <consortium name="The Broad Institute Genome Sequencing Center for Infectious Disease"/>
            <person name="Wu L."/>
            <person name="Ma J."/>
        </authorList>
    </citation>
    <scope>NUCLEOTIDE SEQUENCE [LARGE SCALE GENOMIC DNA]</scope>
    <source>
        <strain evidence="16">CGMCC 4.7283</strain>
    </source>
</reference>
<evidence type="ECO:0000313" key="16">
    <source>
        <dbReference type="Proteomes" id="UP001595973"/>
    </source>
</evidence>
<feature type="domain" description="Mur ligase C-terminal" evidence="13">
    <location>
        <begin position="324"/>
        <end position="453"/>
    </location>
</feature>
<organism evidence="15 16">
    <name type="scientific">Seohaeicola nanhaiensis</name>
    <dbReference type="NCBI Taxonomy" id="1387282"/>
    <lineage>
        <taxon>Bacteria</taxon>
        <taxon>Pseudomonadati</taxon>
        <taxon>Pseudomonadota</taxon>
        <taxon>Alphaproteobacteria</taxon>
        <taxon>Rhodobacterales</taxon>
        <taxon>Roseobacteraceae</taxon>
        <taxon>Seohaeicola</taxon>
    </lineage>
</organism>
<keyword evidence="8 10" id="KW-0131">Cell cycle</keyword>
<dbReference type="PANTHER" id="PTHR43024">
    <property type="entry name" value="UDP-N-ACETYLMURAMOYL-TRIPEPTIDE--D-ALANYL-D-ALANINE LIGASE"/>
    <property type="match status" value="1"/>
</dbReference>
<dbReference type="InterPro" id="IPR013221">
    <property type="entry name" value="Mur_ligase_cen"/>
</dbReference>
<evidence type="ECO:0000256" key="4">
    <source>
        <dbReference type="ARBA" id="ARBA00022741"/>
    </source>
</evidence>
<keyword evidence="6 10" id="KW-0133">Cell shape</keyword>
<evidence type="ECO:0000256" key="2">
    <source>
        <dbReference type="ARBA" id="ARBA00022598"/>
    </source>
</evidence>
<evidence type="ECO:0000256" key="7">
    <source>
        <dbReference type="ARBA" id="ARBA00022984"/>
    </source>
</evidence>
<evidence type="ECO:0000256" key="9">
    <source>
        <dbReference type="ARBA" id="ARBA00023316"/>
    </source>
</evidence>
<comment type="catalytic activity">
    <reaction evidence="10 11">
        <text>D-alanyl-D-alanine + UDP-N-acetyl-alpha-D-muramoyl-L-alanyl-gamma-D-glutamyl-meso-2,6-diaminopimelate + ATP = UDP-N-acetyl-alpha-D-muramoyl-L-alanyl-gamma-D-glutamyl-meso-2,6-diaminopimeloyl-D-alanyl-D-alanine + ADP + phosphate + H(+)</text>
        <dbReference type="Rhea" id="RHEA:28374"/>
        <dbReference type="ChEBI" id="CHEBI:15378"/>
        <dbReference type="ChEBI" id="CHEBI:30616"/>
        <dbReference type="ChEBI" id="CHEBI:43474"/>
        <dbReference type="ChEBI" id="CHEBI:57822"/>
        <dbReference type="ChEBI" id="CHEBI:61386"/>
        <dbReference type="ChEBI" id="CHEBI:83905"/>
        <dbReference type="ChEBI" id="CHEBI:456216"/>
        <dbReference type="EC" id="6.3.2.10"/>
    </reaction>
</comment>
<keyword evidence="1 10" id="KW-0963">Cytoplasm</keyword>
<sequence length="485" mass="50585">MTLWTAAEAAAATGGKTKADWTASGVSIDTRTLQPGDLFVALKAARDGHDFVAQALDSGAAAALVTHVPEGVAADAPLLIVKDVQAGLEALGRAGRARTGAKVVAITGSVGKTSTKEMLAQILSDQGRTHASVASYNNHWGVPLTLARMPADTEFAVIEIGMNHPGEIAPLARMARPHVAMVTNVAAVHLEAFPNVPAIAVEKAAIFEGLEPGGVAVINHDIETAAILAAKAVDLRMRDIGFGWHGHDYVLKDVQLAGDTTVVQATARGEPVLFKLATPGKHFAMNALGALAAAEALGADLALALQAIGRWRPVSGRGTREVIRLDPVETDLTLELYDDAYNANPTSTGASLEVLAAARVRHDTGRVSQGRRIAFLGDMKELGPDAAALHSALADHPAMVSIDTVHCIGPLMRHLYDALPEARRGGWCATSEEMAKGVRHKLDSGDVVLVKGSLSMQMARIVDAIRKMGHGAPGDSGAGGPDDDE</sequence>
<dbReference type="InterPro" id="IPR036565">
    <property type="entry name" value="Mur-like_cat_sf"/>
</dbReference>
<comment type="similarity">
    <text evidence="10">Belongs to the MurCDEF family. MurF subfamily.</text>
</comment>
<dbReference type="InterPro" id="IPR000713">
    <property type="entry name" value="Mur_ligase_N"/>
</dbReference>
<dbReference type="EMBL" id="JBHSGI010000005">
    <property type="protein sequence ID" value="MFC4668879.1"/>
    <property type="molecule type" value="Genomic_DNA"/>
</dbReference>
<evidence type="ECO:0000259" key="13">
    <source>
        <dbReference type="Pfam" id="PF02875"/>
    </source>
</evidence>
<keyword evidence="16" id="KW-1185">Reference proteome</keyword>
<keyword evidence="4 10" id="KW-0547">Nucleotide-binding</keyword>
<keyword evidence="3 10" id="KW-0132">Cell division</keyword>
<dbReference type="Pfam" id="PF08245">
    <property type="entry name" value="Mur_ligase_M"/>
    <property type="match status" value="1"/>
</dbReference>
<evidence type="ECO:0000256" key="11">
    <source>
        <dbReference type="RuleBase" id="RU004136"/>
    </source>
</evidence>
<evidence type="ECO:0000256" key="6">
    <source>
        <dbReference type="ARBA" id="ARBA00022960"/>
    </source>
</evidence>
<dbReference type="InterPro" id="IPR005863">
    <property type="entry name" value="UDP-N-AcMur_synth"/>
</dbReference>
<dbReference type="InterPro" id="IPR051046">
    <property type="entry name" value="MurCDEF_CellWall_CoF430Synth"/>
</dbReference>
<dbReference type="RefSeq" id="WP_380717239.1">
    <property type="nucleotide sequence ID" value="NZ_JBHSGI010000005.1"/>
</dbReference>
<keyword evidence="9 10" id="KW-0961">Cell wall biogenesis/degradation</keyword>
<dbReference type="NCBIfam" id="TIGR01143">
    <property type="entry name" value="murF"/>
    <property type="match status" value="1"/>
</dbReference>
<evidence type="ECO:0000256" key="1">
    <source>
        <dbReference type="ARBA" id="ARBA00022490"/>
    </source>
</evidence>
<evidence type="ECO:0000259" key="12">
    <source>
        <dbReference type="Pfam" id="PF01225"/>
    </source>
</evidence>
<comment type="caution">
    <text evidence="15">The sequence shown here is derived from an EMBL/GenBank/DDBJ whole genome shotgun (WGS) entry which is preliminary data.</text>
</comment>
<gene>
    <name evidence="10 15" type="primary">murF</name>
    <name evidence="15" type="ORF">ACFO5X_09955</name>
</gene>
<dbReference type="Pfam" id="PF02875">
    <property type="entry name" value="Mur_ligase_C"/>
    <property type="match status" value="1"/>
</dbReference>
<dbReference type="InterPro" id="IPR035911">
    <property type="entry name" value="MurE/MurF_N"/>
</dbReference>
<dbReference type="SUPFAM" id="SSF53244">
    <property type="entry name" value="MurD-like peptide ligases, peptide-binding domain"/>
    <property type="match status" value="1"/>
</dbReference>
<comment type="pathway">
    <text evidence="10 11">Cell wall biogenesis; peptidoglycan biosynthesis.</text>
</comment>
<evidence type="ECO:0000256" key="5">
    <source>
        <dbReference type="ARBA" id="ARBA00022840"/>
    </source>
</evidence>
<evidence type="ECO:0000313" key="15">
    <source>
        <dbReference type="EMBL" id="MFC4668879.1"/>
    </source>
</evidence>
<dbReference type="Proteomes" id="UP001595973">
    <property type="component" value="Unassembled WGS sequence"/>
</dbReference>
<keyword evidence="2 10" id="KW-0436">Ligase</keyword>
<dbReference type="Gene3D" id="3.40.1190.10">
    <property type="entry name" value="Mur-like, catalytic domain"/>
    <property type="match status" value="1"/>
</dbReference>
<name>A0ABV9KG73_9RHOB</name>
<dbReference type="Gene3D" id="3.90.190.20">
    <property type="entry name" value="Mur ligase, C-terminal domain"/>
    <property type="match status" value="1"/>
</dbReference>
<dbReference type="InterPro" id="IPR036615">
    <property type="entry name" value="Mur_ligase_C_dom_sf"/>
</dbReference>
<dbReference type="SUPFAM" id="SSF53623">
    <property type="entry name" value="MurD-like peptide ligases, catalytic domain"/>
    <property type="match status" value="1"/>
</dbReference>
<dbReference type="EC" id="6.3.2.10" evidence="10 11"/>
<comment type="subcellular location">
    <subcellularLocation>
        <location evidence="10 11">Cytoplasm</location>
    </subcellularLocation>
</comment>
<evidence type="ECO:0000256" key="8">
    <source>
        <dbReference type="ARBA" id="ARBA00023306"/>
    </source>
</evidence>
<dbReference type="GO" id="GO:0047480">
    <property type="term" value="F:UDP-N-acetylmuramoyl-tripeptide-D-alanyl-D-alanine ligase activity"/>
    <property type="evidence" value="ECO:0007669"/>
    <property type="project" value="UniProtKB-EC"/>
</dbReference>
<dbReference type="InterPro" id="IPR004101">
    <property type="entry name" value="Mur_ligase_C"/>
</dbReference>